<accession>A0A9P5TY72</accession>
<name>A0A9P5TY72_9AGAR</name>
<dbReference type="EMBL" id="JADNRY010000333">
    <property type="protein sequence ID" value="KAF9059012.1"/>
    <property type="molecule type" value="Genomic_DNA"/>
</dbReference>
<keyword evidence="3" id="KW-1185">Reference proteome</keyword>
<proteinExistence type="predicted"/>
<gene>
    <name evidence="2" type="ORF">BDP27DRAFT_1503133</name>
</gene>
<evidence type="ECO:0000256" key="1">
    <source>
        <dbReference type="SAM" id="MobiDB-lite"/>
    </source>
</evidence>
<dbReference type="OrthoDB" id="3102283at2759"/>
<dbReference type="Proteomes" id="UP000772434">
    <property type="component" value="Unassembled WGS sequence"/>
</dbReference>
<organism evidence="2 3">
    <name type="scientific">Rhodocollybia butyracea</name>
    <dbReference type="NCBI Taxonomy" id="206335"/>
    <lineage>
        <taxon>Eukaryota</taxon>
        <taxon>Fungi</taxon>
        <taxon>Dikarya</taxon>
        <taxon>Basidiomycota</taxon>
        <taxon>Agaricomycotina</taxon>
        <taxon>Agaricomycetes</taxon>
        <taxon>Agaricomycetidae</taxon>
        <taxon>Agaricales</taxon>
        <taxon>Marasmiineae</taxon>
        <taxon>Omphalotaceae</taxon>
        <taxon>Rhodocollybia</taxon>
    </lineage>
</organism>
<sequence>MSEELNQTAQSAERKFCLSDLRRMLRKDLLGIAQAQPHLWPSSTVGSLTTKTTVKILERVFLEKNSGYRTTAPMPLDTTVFKKRRGGRGASAAKLSLNPQVPVSMVTPNVTSTGCFTNTTAETHDGSAWNSIQGPNPHQEILNTVFTVRLLDKRETPPARVAVDIAVDPAHISQDQVSLGKLKVKTNEVVRLLVEMNTIRGFIKLSTPHHRIGTDSQPFLSSEPGTSLLDTPVSIEYLIASDEIINIMVEYGLDEKQRSNIANSLKRKHEEEDHTNNPLTDEAGGSNPDPSTLVLDPSSIPLHIARKRANLGKANTNFKKNFDDKMKALEWITEQVVAQDGYSLFNHLRGSSKAQNPDIVRLWLFAADICSKYMSKSIEIPNASAKVKIMKTMIWQSLGIRETSLNTMIHAASLVRKYGERGSQTLPEVVTRLNKTVLMNRAAGQMPEGRRSLLEFLNEVDATRSSQ</sequence>
<evidence type="ECO:0000313" key="3">
    <source>
        <dbReference type="Proteomes" id="UP000772434"/>
    </source>
</evidence>
<evidence type="ECO:0000313" key="2">
    <source>
        <dbReference type="EMBL" id="KAF9059012.1"/>
    </source>
</evidence>
<protein>
    <submittedName>
        <fullName evidence="2">Uncharacterized protein</fullName>
    </submittedName>
</protein>
<feature type="region of interest" description="Disordered" evidence="1">
    <location>
        <begin position="265"/>
        <end position="292"/>
    </location>
</feature>
<dbReference type="AlphaFoldDB" id="A0A9P5TY72"/>
<comment type="caution">
    <text evidence="2">The sequence shown here is derived from an EMBL/GenBank/DDBJ whole genome shotgun (WGS) entry which is preliminary data.</text>
</comment>
<reference evidence="2" key="1">
    <citation type="submission" date="2020-11" db="EMBL/GenBank/DDBJ databases">
        <authorList>
            <consortium name="DOE Joint Genome Institute"/>
            <person name="Ahrendt S."/>
            <person name="Riley R."/>
            <person name="Andreopoulos W."/>
            <person name="Labutti K."/>
            <person name="Pangilinan J."/>
            <person name="Ruiz-Duenas F.J."/>
            <person name="Barrasa J.M."/>
            <person name="Sanchez-Garcia M."/>
            <person name="Camarero S."/>
            <person name="Miyauchi S."/>
            <person name="Serrano A."/>
            <person name="Linde D."/>
            <person name="Babiker R."/>
            <person name="Drula E."/>
            <person name="Ayuso-Fernandez I."/>
            <person name="Pacheco R."/>
            <person name="Padilla G."/>
            <person name="Ferreira P."/>
            <person name="Barriuso J."/>
            <person name="Kellner H."/>
            <person name="Castanera R."/>
            <person name="Alfaro M."/>
            <person name="Ramirez L."/>
            <person name="Pisabarro A.G."/>
            <person name="Kuo A."/>
            <person name="Tritt A."/>
            <person name="Lipzen A."/>
            <person name="He G."/>
            <person name="Yan M."/>
            <person name="Ng V."/>
            <person name="Cullen D."/>
            <person name="Martin F."/>
            <person name="Rosso M.-N."/>
            <person name="Henrissat B."/>
            <person name="Hibbett D."/>
            <person name="Martinez A.T."/>
            <person name="Grigoriev I.V."/>
        </authorList>
    </citation>
    <scope>NUCLEOTIDE SEQUENCE</scope>
    <source>
        <strain evidence="2">AH 40177</strain>
    </source>
</reference>